<sequence>MFQEILFPVMIVGIIGLLAGVGLAVAAIVMAVPVDRKAQAIKEALPGANCGACGYSGCEGYAKALSEGSAPAGLCSPGGAQVAEEIASILGTAPAQVEYKTALVRCNGTIQNTGVKMEYDGLRSCAAASMFYGGTGKCSYGCIGYGDCVAACEYGAIQICNGVAVINPARCKGCNKCVTVCPKHIIELVSAQAASVVRCRNQDKGGETRKQCSAGCIGCMRCVKACEFDAVHVKNFLATVDYDKCTGCGKCNEVCPVGCISILKVQEIQENPAIVS</sequence>
<feature type="region of interest" description="Hydrophobic" evidence="10">
    <location>
        <begin position="1"/>
        <end position="27"/>
    </location>
</feature>
<dbReference type="Pfam" id="PF04060">
    <property type="entry name" value="FeS"/>
    <property type="match status" value="1"/>
</dbReference>
<comment type="caution">
    <text evidence="14">The sequence shown here is derived from an EMBL/GenBank/DDBJ whole genome shotgun (WGS) entry which is preliminary data.</text>
</comment>
<keyword evidence="8 10" id="KW-0411">Iron-sulfur</keyword>
<evidence type="ECO:0000256" key="3">
    <source>
        <dbReference type="ARBA" id="ARBA00022723"/>
    </source>
</evidence>
<feature type="binding site" evidence="10">
    <location>
        <position position="171"/>
    </location>
    <ligand>
        <name>[4Fe-4S] cluster</name>
        <dbReference type="ChEBI" id="CHEBI:49883"/>
        <label>3</label>
    </ligand>
</feature>
<evidence type="ECO:0000256" key="6">
    <source>
        <dbReference type="ARBA" id="ARBA00022982"/>
    </source>
</evidence>
<dbReference type="Gene3D" id="3.30.70.20">
    <property type="match status" value="2"/>
</dbReference>
<feature type="binding site" evidence="10">
    <location>
        <position position="53"/>
    </location>
    <ligand>
        <name>[4Fe-4S] cluster</name>
        <dbReference type="ChEBI" id="CHEBI:49883"/>
        <label>1</label>
    </ligand>
</feature>
<feature type="transmembrane region" description="Helical" evidence="11">
    <location>
        <begin position="6"/>
        <end position="32"/>
    </location>
</feature>
<evidence type="ECO:0000259" key="13">
    <source>
        <dbReference type="PROSITE" id="PS51656"/>
    </source>
</evidence>
<reference evidence="14 15" key="1">
    <citation type="submission" date="2024-03" db="EMBL/GenBank/DDBJ databases">
        <title>Human intestinal bacterial collection.</title>
        <authorList>
            <person name="Pauvert C."/>
            <person name="Hitch T.C.A."/>
            <person name="Clavel T."/>
        </authorList>
    </citation>
    <scope>NUCLEOTIDE SEQUENCE [LARGE SCALE GENOMIC DNA]</scope>
    <source>
        <strain evidence="14 15">CLA-JM-H44</strain>
    </source>
</reference>
<dbReference type="PROSITE" id="PS51656">
    <property type="entry name" value="4FE4S"/>
    <property type="match status" value="1"/>
</dbReference>
<dbReference type="PROSITE" id="PS51379">
    <property type="entry name" value="4FE4S_FER_2"/>
    <property type="match status" value="3"/>
</dbReference>
<name>A0ABV1DYE7_9FIRM</name>
<dbReference type="NCBIfam" id="TIGR01944">
    <property type="entry name" value="rnfB"/>
    <property type="match status" value="1"/>
</dbReference>
<dbReference type="PANTHER" id="PTHR43560:SF1">
    <property type="entry name" value="ION-TRANSLOCATING OXIDOREDUCTASE COMPLEX SUBUNIT B"/>
    <property type="match status" value="1"/>
</dbReference>
<comment type="similarity">
    <text evidence="10">Belongs to the 4Fe4S bacterial-type ferredoxin family. RnfB subfamily.</text>
</comment>
<dbReference type="InterPro" id="IPR050395">
    <property type="entry name" value="4Fe4S_Ferredoxin_RnfB"/>
</dbReference>
<proteinExistence type="inferred from homology"/>
<evidence type="ECO:0000256" key="10">
    <source>
        <dbReference type="HAMAP-Rule" id="MF_00463"/>
    </source>
</evidence>
<evidence type="ECO:0000256" key="4">
    <source>
        <dbReference type="ARBA" id="ARBA00022737"/>
    </source>
</evidence>
<keyword evidence="7 10" id="KW-0408">Iron</keyword>
<feature type="binding site" evidence="10">
    <location>
        <position position="138"/>
    </location>
    <ligand>
        <name>[4Fe-4S] cluster</name>
        <dbReference type="ChEBI" id="CHEBI:49883"/>
        <label>2</label>
    </ligand>
</feature>
<dbReference type="InterPro" id="IPR017896">
    <property type="entry name" value="4Fe4S_Fe-S-bd"/>
</dbReference>
<dbReference type="Proteomes" id="UP001489509">
    <property type="component" value="Unassembled WGS sequence"/>
</dbReference>
<organism evidence="14 15">
    <name type="scientific">Solibaculum intestinale</name>
    <dbReference type="NCBI Taxonomy" id="3133165"/>
    <lineage>
        <taxon>Bacteria</taxon>
        <taxon>Bacillati</taxon>
        <taxon>Bacillota</taxon>
        <taxon>Clostridia</taxon>
        <taxon>Eubacteriales</taxon>
        <taxon>Oscillospiraceae</taxon>
        <taxon>Solibaculum</taxon>
    </lineage>
</organism>
<feature type="binding site" evidence="10">
    <location>
        <position position="148"/>
    </location>
    <ligand>
        <name>[4Fe-4S] cluster</name>
        <dbReference type="ChEBI" id="CHEBI:49883"/>
        <label>2</label>
    </ligand>
</feature>
<comment type="subunit">
    <text evidence="10">The complex is composed of six subunits: RnfA, RnfB, RnfC, RnfD, RnfE and RnfG.</text>
</comment>
<keyword evidence="10" id="KW-1003">Cell membrane</keyword>
<keyword evidence="4 10" id="KW-0677">Repeat</keyword>
<feature type="binding site" evidence="10">
    <location>
        <position position="152"/>
    </location>
    <ligand>
        <name>[4Fe-4S] cluster</name>
        <dbReference type="ChEBI" id="CHEBI:49883"/>
        <label>3</label>
    </ligand>
</feature>
<dbReference type="Pfam" id="PF12837">
    <property type="entry name" value="Fer4_6"/>
    <property type="match status" value="1"/>
</dbReference>
<feature type="binding site" evidence="10">
    <location>
        <position position="142"/>
    </location>
    <ligand>
        <name>[4Fe-4S] cluster</name>
        <dbReference type="ChEBI" id="CHEBI:49883"/>
        <label>2</label>
    </ligand>
</feature>
<feature type="binding site" evidence="10">
    <location>
        <position position="177"/>
    </location>
    <ligand>
        <name>[4Fe-4S] cluster</name>
        <dbReference type="ChEBI" id="CHEBI:49883"/>
        <label>3</label>
    </ligand>
</feature>
<dbReference type="HAMAP" id="MF_00463">
    <property type="entry name" value="RsxB_RnfB"/>
    <property type="match status" value="1"/>
</dbReference>
<keyword evidence="15" id="KW-1185">Reference proteome</keyword>
<feature type="domain" description="4Fe-4S ferredoxin-type" evidence="12">
    <location>
        <begin position="206"/>
        <end position="235"/>
    </location>
</feature>
<evidence type="ECO:0000256" key="7">
    <source>
        <dbReference type="ARBA" id="ARBA00023004"/>
    </source>
</evidence>
<comment type="cofactor">
    <cofactor evidence="10">
        <name>[4Fe-4S] cluster</name>
        <dbReference type="ChEBI" id="CHEBI:49883"/>
    </cofactor>
    <text evidence="10">Binds 3 [4Fe-4S] clusters.</text>
</comment>
<dbReference type="InterPro" id="IPR007202">
    <property type="entry name" value="4Fe-4S_dom"/>
</dbReference>
<dbReference type="InterPro" id="IPR010207">
    <property type="entry name" value="Elect_transpt_cplx_RnfB/RsxB"/>
</dbReference>
<keyword evidence="2 10" id="KW-0004">4Fe-4S</keyword>
<comment type="subcellular location">
    <subcellularLocation>
        <location evidence="10">Cell membrane</location>
    </subcellularLocation>
</comment>
<evidence type="ECO:0000313" key="14">
    <source>
        <dbReference type="EMBL" id="MEQ2440075.1"/>
    </source>
</evidence>
<evidence type="ECO:0000313" key="15">
    <source>
        <dbReference type="Proteomes" id="UP001489509"/>
    </source>
</evidence>
<comment type="function">
    <text evidence="10">Part of a membrane-bound complex that couples electron transfer with translocation of ions across the membrane.</text>
</comment>
<keyword evidence="6 10" id="KW-0249">Electron transport</keyword>
<evidence type="ECO:0000256" key="8">
    <source>
        <dbReference type="ARBA" id="ARBA00023014"/>
    </source>
</evidence>
<dbReference type="InterPro" id="IPR017900">
    <property type="entry name" value="4Fe4S_Fe_S_CS"/>
</dbReference>
<dbReference type="PANTHER" id="PTHR43560">
    <property type="entry name" value="ION-TRANSLOCATING OXIDOREDUCTASE COMPLEX SUBUNIT B"/>
    <property type="match status" value="1"/>
</dbReference>
<gene>
    <name evidence="10" type="primary">rnfB</name>
    <name evidence="14" type="ORF">WMO26_04465</name>
</gene>
<keyword evidence="3 10" id="KW-0479">Metal-binding</keyword>
<feature type="domain" description="4Fe-4S ferredoxin-type" evidence="12">
    <location>
        <begin position="236"/>
        <end position="265"/>
    </location>
</feature>
<feature type="binding site" evidence="10">
    <location>
        <position position="174"/>
    </location>
    <ligand>
        <name>[4Fe-4S] cluster</name>
        <dbReference type="ChEBI" id="CHEBI:49883"/>
        <label>3</label>
    </ligand>
</feature>
<feature type="binding site" evidence="10">
    <location>
        <position position="50"/>
    </location>
    <ligand>
        <name>[4Fe-4S] cluster</name>
        <dbReference type="ChEBI" id="CHEBI:49883"/>
        <label>1</label>
    </ligand>
</feature>
<feature type="binding site" evidence="10">
    <location>
        <position position="75"/>
    </location>
    <ligand>
        <name>[4Fe-4S] cluster</name>
        <dbReference type="ChEBI" id="CHEBI:49883"/>
        <label>1</label>
    </ligand>
</feature>
<keyword evidence="11" id="KW-1133">Transmembrane helix</keyword>
<keyword evidence="5 10" id="KW-1278">Translocase</keyword>
<evidence type="ECO:0000256" key="1">
    <source>
        <dbReference type="ARBA" id="ARBA00022448"/>
    </source>
</evidence>
<keyword evidence="11" id="KW-0812">Transmembrane</keyword>
<feature type="binding site" evidence="10">
    <location>
        <position position="181"/>
    </location>
    <ligand>
        <name>[4Fe-4S] cluster</name>
        <dbReference type="ChEBI" id="CHEBI:49883"/>
        <label>2</label>
    </ligand>
</feature>
<evidence type="ECO:0000259" key="12">
    <source>
        <dbReference type="PROSITE" id="PS51379"/>
    </source>
</evidence>
<feature type="domain" description="4Fe-4S ferredoxin-type" evidence="12">
    <location>
        <begin position="162"/>
        <end position="191"/>
    </location>
</feature>
<evidence type="ECO:0000256" key="11">
    <source>
        <dbReference type="SAM" id="Phobius"/>
    </source>
</evidence>
<feature type="domain" description="4Fe-4S" evidence="13">
    <location>
        <begin position="33"/>
        <end position="92"/>
    </location>
</feature>
<dbReference type="RefSeq" id="WP_349218437.1">
    <property type="nucleotide sequence ID" value="NZ_JBBMFD010000005.1"/>
</dbReference>
<dbReference type="EC" id="7.-.-.-" evidence="10"/>
<keyword evidence="1 10" id="KW-0813">Transport</keyword>
<dbReference type="SUPFAM" id="SSF54862">
    <property type="entry name" value="4Fe-4S ferredoxins"/>
    <property type="match status" value="1"/>
</dbReference>
<keyword evidence="9 10" id="KW-0472">Membrane</keyword>
<comment type="caution">
    <text evidence="10">Lacks conserved residue(s) required for the propagation of feature annotation.</text>
</comment>
<dbReference type="EMBL" id="JBBMFD010000005">
    <property type="protein sequence ID" value="MEQ2440075.1"/>
    <property type="molecule type" value="Genomic_DNA"/>
</dbReference>
<dbReference type="Gene3D" id="1.10.15.40">
    <property type="entry name" value="Electron transport complex subunit B, putative Fe-S cluster"/>
    <property type="match status" value="1"/>
</dbReference>
<dbReference type="Pfam" id="PF14697">
    <property type="entry name" value="Fer4_21"/>
    <property type="match status" value="1"/>
</dbReference>
<dbReference type="CDD" id="cd10549">
    <property type="entry name" value="MtMvhB_like"/>
    <property type="match status" value="1"/>
</dbReference>
<dbReference type="PROSITE" id="PS00198">
    <property type="entry name" value="4FE4S_FER_1"/>
    <property type="match status" value="2"/>
</dbReference>
<accession>A0ABV1DYE7</accession>
<evidence type="ECO:0000256" key="5">
    <source>
        <dbReference type="ARBA" id="ARBA00022967"/>
    </source>
</evidence>
<evidence type="ECO:0000256" key="9">
    <source>
        <dbReference type="ARBA" id="ARBA00023136"/>
    </source>
</evidence>
<evidence type="ECO:0000256" key="2">
    <source>
        <dbReference type="ARBA" id="ARBA00022485"/>
    </source>
</evidence>
<protein>
    <recommendedName>
        <fullName evidence="10">Ion-translocating oxidoreductase complex subunit B</fullName>
        <ecNumber evidence="10">7.-.-.-</ecNumber>
    </recommendedName>
    <alternativeName>
        <fullName evidence="10">Rnf electron transport complex subunit B</fullName>
    </alternativeName>
</protein>
<feature type="binding site" evidence="10">
    <location>
        <position position="58"/>
    </location>
    <ligand>
        <name>[4Fe-4S] cluster</name>
        <dbReference type="ChEBI" id="CHEBI:49883"/>
        <label>1</label>
    </ligand>
</feature>